<dbReference type="PIRSF" id="PIRSF038994">
    <property type="entry name" value="NagA"/>
    <property type="match status" value="1"/>
</dbReference>
<proteinExistence type="inferred from homology"/>
<dbReference type="Proteomes" id="UP001596074">
    <property type="component" value="Unassembled WGS sequence"/>
</dbReference>
<sequence length="388" mass="39600">MASLLITASSLITSPGDGGPTRVLSPGYVRVENGVITEVGEGRPAGAPAVDLEGGLLAPGLVDLQVNGFYGHDLVDADETGWHTVVRRLPETGVTAFLPTFITAPVEIQAAALRRARDLLPGLPKDGTRVLGVHLEGPFLSAERKGAHNADWLTDPTPEAVATLLETGLVRLVTLAPERDGAPAAIRTLAAAGVLVSVGHSDATADQVAAAADAGARKVTHIFNAQSGVHHRDPGVAVQALIDDRLSPGLIVDLHHVAAPVCRMVFRAAAGRTVLVTDAAASAGMPPGTYELGGEPITMPAEGPPLRADGTIAGSGLRLDEAVANAVAIGVDPVTAVDAATRVPADLIGRTDLGRIAPGAAADLVWLGPDHRAHATWIAGERVFGGAS</sequence>
<evidence type="ECO:0000256" key="2">
    <source>
        <dbReference type="ARBA" id="ARBA00022723"/>
    </source>
</evidence>
<dbReference type="NCBIfam" id="TIGR00221">
    <property type="entry name" value="nagA"/>
    <property type="match status" value="1"/>
</dbReference>
<evidence type="ECO:0000256" key="3">
    <source>
        <dbReference type="ARBA" id="ARBA00022801"/>
    </source>
</evidence>
<evidence type="ECO:0000256" key="4">
    <source>
        <dbReference type="ARBA" id="ARBA00023277"/>
    </source>
</evidence>
<dbReference type="EC" id="3.5.1.25" evidence="7"/>
<dbReference type="InterPro" id="IPR006680">
    <property type="entry name" value="Amidohydro-rel"/>
</dbReference>
<keyword evidence="8" id="KW-1185">Reference proteome</keyword>
<accession>A0ABW1AEK3</accession>
<organism evidence="7 8">
    <name type="scientific">Actinomadura rugatobispora</name>
    <dbReference type="NCBI Taxonomy" id="1994"/>
    <lineage>
        <taxon>Bacteria</taxon>
        <taxon>Bacillati</taxon>
        <taxon>Actinomycetota</taxon>
        <taxon>Actinomycetes</taxon>
        <taxon>Streptosporangiales</taxon>
        <taxon>Thermomonosporaceae</taxon>
        <taxon>Actinomadura</taxon>
    </lineage>
</organism>
<dbReference type="SUPFAM" id="SSF51556">
    <property type="entry name" value="Metallo-dependent hydrolases"/>
    <property type="match status" value="1"/>
</dbReference>
<dbReference type="InterPro" id="IPR032466">
    <property type="entry name" value="Metal_Hydrolase"/>
</dbReference>
<dbReference type="PANTHER" id="PTHR11113:SF14">
    <property type="entry name" value="N-ACETYLGLUCOSAMINE-6-PHOSPHATE DEACETYLASE"/>
    <property type="match status" value="1"/>
</dbReference>
<dbReference type="EMBL" id="JBHSON010000100">
    <property type="protein sequence ID" value="MFC5752957.1"/>
    <property type="molecule type" value="Genomic_DNA"/>
</dbReference>
<dbReference type="RefSeq" id="WP_378289481.1">
    <property type="nucleotide sequence ID" value="NZ_JBHSON010000100.1"/>
</dbReference>
<dbReference type="Gene3D" id="3.20.20.140">
    <property type="entry name" value="Metal-dependent hydrolases"/>
    <property type="match status" value="1"/>
</dbReference>
<protein>
    <submittedName>
        <fullName evidence="7">N-acetylglucosamine-6-phosphate deacetylase</fullName>
        <ecNumber evidence="7">3.5.1.25</ecNumber>
    </submittedName>
</protein>
<dbReference type="GO" id="GO:0008448">
    <property type="term" value="F:N-acetylglucosamine-6-phosphate deacetylase activity"/>
    <property type="evidence" value="ECO:0007669"/>
    <property type="project" value="UniProtKB-EC"/>
</dbReference>
<dbReference type="SUPFAM" id="SSF51338">
    <property type="entry name" value="Composite domain of metallo-dependent hydrolases"/>
    <property type="match status" value="1"/>
</dbReference>
<comment type="similarity">
    <text evidence="1 5">Belongs to the metallo-dependent hydrolases superfamily. NagA family.</text>
</comment>
<gene>
    <name evidence="7" type="primary">nagA</name>
    <name evidence="7" type="ORF">ACFPZN_45710</name>
</gene>
<dbReference type="Gene3D" id="2.30.40.10">
    <property type="entry name" value="Urease, subunit C, domain 1"/>
    <property type="match status" value="1"/>
</dbReference>
<feature type="domain" description="Amidohydrolase-related" evidence="6">
    <location>
        <begin position="57"/>
        <end position="382"/>
    </location>
</feature>
<keyword evidence="3 5" id="KW-0378">Hydrolase</keyword>
<evidence type="ECO:0000313" key="8">
    <source>
        <dbReference type="Proteomes" id="UP001596074"/>
    </source>
</evidence>
<dbReference type="Pfam" id="PF01979">
    <property type="entry name" value="Amidohydro_1"/>
    <property type="match status" value="1"/>
</dbReference>
<dbReference type="InterPro" id="IPR011059">
    <property type="entry name" value="Metal-dep_hydrolase_composite"/>
</dbReference>
<name>A0ABW1AEK3_9ACTN</name>
<comment type="caution">
    <text evidence="7">The sequence shown here is derived from an EMBL/GenBank/DDBJ whole genome shotgun (WGS) entry which is preliminary data.</text>
</comment>
<dbReference type="PANTHER" id="PTHR11113">
    <property type="entry name" value="N-ACETYLGLUCOSAMINE-6-PHOSPHATE DEACETYLASE"/>
    <property type="match status" value="1"/>
</dbReference>
<evidence type="ECO:0000256" key="1">
    <source>
        <dbReference type="ARBA" id="ARBA00010716"/>
    </source>
</evidence>
<dbReference type="InterPro" id="IPR003764">
    <property type="entry name" value="GlcNAc_6-P_deAcase"/>
</dbReference>
<keyword evidence="4 5" id="KW-0119">Carbohydrate metabolism</keyword>
<evidence type="ECO:0000313" key="7">
    <source>
        <dbReference type="EMBL" id="MFC5752957.1"/>
    </source>
</evidence>
<evidence type="ECO:0000256" key="5">
    <source>
        <dbReference type="PIRNR" id="PIRNR038994"/>
    </source>
</evidence>
<evidence type="ECO:0000259" key="6">
    <source>
        <dbReference type="Pfam" id="PF01979"/>
    </source>
</evidence>
<keyword evidence="2" id="KW-0479">Metal-binding</keyword>
<reference evidence="8" key="1">
    <citation type="journal article" date="2019" name="Int. J. Syst. Evol. Microbiol.">
        <title>The Global Catalogue of Microorganisms (GCM) 10K type strain sequencing project: providing services to taxonomists for standard genome sequencing and annotation.</title>
        <authorList>
            <consortium name="The Broad Institute Genomics Platform"/>
            <consortium name="The Broad Institute Genome Sequencing Center for Infectious Disease"/>
            <person name="Wu L."/>
            <person name="Ma J."/>
        </authorList>
    </citation>
    <scope>NUCLEOTIDE SEQUENCE [LARGE SCALE GENOMIC DNA]</scope>
    <source>
        <strain evidence="8">KCTC 42087</strain>
    </source>
</reference>